<gene>
    <name evidence="2" type="ORF">COV10_02005</name>
</gene>
<sequence length="121" mass="13301">MNRIETFEQFLATQSANVPFASFVFGLLLVALLATVLGYLYVHYGHALSDRRAFARNFVPIAAATMFIITVVKSSLALSLGLVGALSIIRFRTAIKEPEELAYLFFGYCARFGSRSRPGGD</sequence>
<accession>A0A2H0REJ0</accession>
<protein>
    <recommendedName>
        <fullName evidence="4">DUF4956 domain-containing protein</fullName>
    </recommendedName>
</protein>
<reference evidence="2 3" key="1">
    <citation type="submission" date="2017-09" db="EMBL/GenBank/DDBJ databases">
        <title>Depth-based differentiation of microbial function through sediment-hosted aquifers and enrichment of novel symbionts in the deep terrestrial subsurface.</title>
        <authorList>
            <person name="Probst A.J."/>
            <person name="Ladd B."/>
            <person name="Jarett J.K."/>
            <person name="Geller-Mcgrath D.E."/>
            <person name="Sieber C.M."/>
            <person name="Emerson J.B."/>
            <person name="Anantharaman K."/>
            <person name="Thomas B.C."/>
            <person name="Malmstrom R."/>
            <person name="Stieglmeier M."/>
            <person name="Klingl A."/>
            <person name="Woyke T."/>
            <person name="Ryan C.M."/>
            <person name="Banfield J.F."/>
        </authorList>
    </citation>
    <scope>NUCLEOTIDE SEQUENCE [LARGE SCALE GENOMIC DNA]</scope>
    <source>
        <strain evidence="2">CG10_big_fil_rev_8_21_14_0_10_51_16</strain>
    </source>
</reference>
<dbReference type="EMBL" id="PCYI01000014">
    <property type="protein sequence ID" value="PIR44959.1"/>
    <property type="molecule type" value="Genomic_DNA"/>
</dbReference>
<name>A0A2H0REJ0_9BACT</name>
<organism evidence="2 3">
    <name type="scientific">Candidatus Vogelbacteria bacterium CG10_big_fil_rev_8_21_14_0_10_51_16</name>
    <dbReference type="NCBI Taxonomy" id="1975045"/>
    <lineage>
        <taxon>Bacteria</taxon>
        <taxon>Candidatus Vogeliibacteriota</taxon>
    </lineage>
</organism>
<proteinExistence type="predicted"/>
<evidence type="ECO:0000256" key="1">
    <source>
        <dbReference type="SAM" id="Phobius"/>
    </source>
</evidence>
<keyword evidence="1" id="KW-0812">Transmembrane</keyword>
<evidence type="ECO:0000313" key="2">
    <source>
        <dbReference type="EMBL" id="PIR44959.1"/>
    </source>
</evidence>
<evidence type="ECO:0008006" key="4">
    <source>
        <dbReference type="Google" id="ProtNLM"/>
    </source>
</evidence>
<keyword evidence="1" id="KW-0472">Membrane</keyword>
<dbReference type="Proteomes" id="UP000228767">
    <property type="component" value="Unassembled WGS sequence"/>
</dbReference>
<keyword evidence="1" id="KW-1133">Transmembrane helix</keyword>
<dbReference type="InterPro" id="IPR032531">
    <property type="entry name" value="DUF4956"/>
</dbReference>
<evidence type="ECO:0000313" key="3">
    <source>
        <dbReference type="Proteomes" id="UP000228767"/>
    </source>
</evidence>
<feature type="transmembrane region" description="Helical" evidence="1">
    <location>
        <begin position="20"/>
        <end position="42"/>
    </location>
</feature>
<dbReference type="AlphaFoldDB" id="A0A2H0REJ0"/>
<dbReference type="Pfam" id="PF16316">
    <property type="entry name" value="DUF4956"/>
    <property type="match status" value="1"/>
</dbReference>
<comment type="caution">
    <text evidence="2">The sequence shown here is derived from an EMBL/GenBank/DDBJ whole genome shotgun (WGS) entry which is preliminary data.</text>
</comment>